<evidence type="ECO:0000256" key="3">
    <source>
        <dbReference type="ARBA" id="ARBA00022603"/>
    </source>
</evidence>
<name>A0A231UX71_9HYPH</name>
<comment type="caution">
    <text evidence="9">The sequence shown here is derived from an EMBL/GenBank/DDBJ whole genome shotgun (WGS) entry which is preliminary data.</text>
</comment>
<keyword evidence="4 9" id="KW-0808">Transferase</keyword>
<dbReference type="GO" id="GO:0004851">
    <property type="term" value="F:uroporphyrin-III C-methyltransferase activity"/>
    <property type="evidence" value="ECO:0007669"/>
    <property type="project" value="UniProtKB-EC"/>
</dbReference>
<accession>A0A231UX71</accession>
<evidence type="ECO:0000259" key="8">
    <source>
        <dbReference type="Pfam" id="PF00590"/>
    </source>
</evidence>
<dbReference type="SUPFAM" id="SSF53790">
    <property type="entry name" value="Tetrapyrrole methylase"/>
    <property type="match status" value="1"/>
</dbReference>
<proteinExistence type="inferred from homology"/>
<dbReference type="AlphaFoldDB" id="A0A231UX71"/>
<dbReference type="PANTHER" id="PTHR45790:SF3">
    <property type="entry name" value="S-ADENOSYL-L-METHIONINE-DEPENDENT UROPORPHYRINOGEN III METHYLTRANSFERASE, CHLOROPLASTIC"/>
    <property type="match status" value="1"/>
</dbReference>
<evidence type="ECO:0000313" key="9">
    <source>
        <dbReference type="EMBL" id="OXT00480.1"/>
    </source>
</evidence>
<dbReference type="GO" id="GO:0019354">
    <property type="term" value="P:siroheme biosynthetic process"/>
    <property type="evidence" value="ECO:0007669"/>
    <property type="project" value="UniProtKB-UniPathway"/>
</dbReference>
<keyword evidence="10" id="KW-1185">Reference proteome</keyword>
<evidence type="ECO:0000256" key="1">
    <source>
        <dbReference type="ARBA" id="ARBA00005879"/>
    </source>
</evidence>
<dbReference type="Pfam" id="PF00590">
    <property type="entry name" value="TP_methylase"/>
    <property type="match status" value="1"/>
</dbReference>
<reference evidence="10" key="1">
    <citation type="journal article" date="2017" name="Int. J. Syst. Evol. Microbiol.">
        <title>Notoacmeibacter marinus gen. nov., sp. nov., isolated from the gut of a limpet and proposal of Notoacmeibacteraceae fam. nov. in the order Rhizobiales of the class Alphaproteobacteria.</title>
        <authorList>
            <person name="Huang Z."/>
            <person name="Guo F."/>
            <person name="Lai Q."/>
        </authorList>
    </citation>
    <scope>NUCLEOTIDE SEQUENCE [LARGE SCALE GENOMIC DNA]</scope>
    <source>
        <strain evidence="10">XMTR2A4</strain>
    </source>
</reference>
<dbReference type="PANTHER" id="PTHR45790">
    <property type="entry name" value="SIROHEME SYNTHASE-RELATED"/>
    <property type="match status" value="1"/>
</dbReference>
<dbReference type="InterPro" id="IPR050161">
    <property type="entry name" value="Siro_Cobalamin_biosynth"/>
</dbReference>
<keyword evidence="3 9" id="KW-0489">Methyltransferase</keyword>
<gene>
    <name evidence="9" type="ORF">B7H23_10180</name>
</gene>
<dbReference type="InterPro" id="IPR000878">
    <property type="entry name" value="4pyrrol_Mease"/>
</dbReference>
<dbReference type="UniPathway" id="UPA00262">
    <property type="reaction ID" value="UER00211"/>
</dbReference>
<dbReference type="NCBIfam" id="NF004790">
    <property type="entry name" value="PRK06136.1"/>
    <property type="match status" value="1"/>
</dbReference>
<dbReference type="NCBIfam" id="TIGR01469">
    <property type="entry name" value="cobA_cysG_Cterm"/>
    <property type="match status" value="1"/>
</dbReference>
<evidence type="ECO:0000256" key="4">
    <source>
        <dbReference type="ARBA" id="ARBA00022679"/>
    </source>
</evidence>
<protein>
    <recommendedName>
        <fullName evidence="2">uroporphyrinogen-III C-methyltransferase</fullName>
        <ecNumber evidence="2">2.1.1.107</ecNumber>
    </recommendedName>
</protein>
<dbReference type="EC" id="2.1.1.107" evidence="2"/>
<evidence type="ECO:0000256" key="7">
    <source>
        <dbReference type="ARBA" id="ARBA00025705"/>
    </source>
</evidence>
<dbReference type="InterPro" id="IPR035996">
    <property type="entry name" value="4pyrrol_Methylase_sf"/>
</dbReference>
<feature type="domain" description="Tetrapyrrole methylase" evidence="8">
    <location>
        <begin position="21"/>
        <end position="230"/>
    </location>
</feature>
<organism evidence="9 10">
    <name type="scientific">Notoacmeibacter marinus</name>
    <dbReference type="NCBI Taxonomy" id="1876515"/>
    <lineage>
        <taxon>Bacteria</taxon>
        <taxon>Pseudomonadati</taxon>
        <taxon>Pseudomonadota</taxon>
        <taxon>Alphaproteobacteria</taxon>
        <taxon>Hyphomicrobiales</taxon>
        <taxon>Notoacmeibacteraceae</taxon>
        <taxon>Notoacmeibacter</taxon>
    </lineage>
</organism>
<evidence type="ECO:0000313" key="10">
    <source>
        <dbReference type="Proteomes" id="UP000215405"/>
    </source>
</evidence>
<keyword evidence="5" id="KW-0949">S-adenosyl-L-methionine</keyword>
<evidence type="ECO:0000256" key="2">
    <source>
        <dbReference type="ARBA" id="ARBA00012162"/>
    </source>
</evidence>
<dbReference type="FunFam" id="3.40.1010.10:FF:000001">
    <property type="entry name" value="Siroheme synthase"/>
    <property type="match status" value="1"/>
</dbReference>
<dbReference type="InterPro" id="IPR006366">
    <property type="entry name" value="CobA/CysG_C"/>
</dbReference>
<dbReference type="InterPro" id="IPR014777">
    <property type="entry name" value="4pyrrole_Mease_sub1"/>
</dbReference>
<dbReference type="Proteomes" id="UP000215405">
    <property type="component" value="Unassembled WGS sequence"/>
</dbReference>
<keyword evidence="6" id="KW-0627">Porphyrin biosynthesis</keyword>
<comment type="similarity">
    <text evidence="1">Belongs to the precorrin methyltransferase family.</text>
</comment>
<dbReference type="Gene3D" id="3.30.950.10">
    <property type="entry name" value="Methyltransferase, Cobalt-precorrin-4 Transmethylase, Domain 2"/>
    <property type="match status" value="1"/>
</dbReference>
<dbReference type="InterPro" id="IPR014776">
    <property type="entry name" value="4pyrrole_Mease_sub2"/>
</dbReference>
<evidence type="ECO:0000256" key="6">
    <source>
        <dbReference type="ARBA" id="ARBA00023244"/>
    </source>
</evidence>
<comment type="pathway">
    <text evidence="7">Porphyrin-containing compound metabolism; siroheme biosynthesis; precorrin-2 from uroporphyrinogen III: step 1/1.</text>
</comment>
<dbReference type="GO" id="GO:0032259">
    <property type="term" value="P:methylation"/>
    <property type="evidence" value="ECO:0007669"/>
    <property type="project" value="UniProtKB-KW"/>
</dbReference>
<sequence>MIDRALDRLREKRPAFEPGHVWLAGAGPGSMEMLTVGVLAAVMEADVIVYDALIDADLLDYARPDAERVYMGKRAGQPSASQDEINRRIVELARRNLRVLRLKGGDPFIFARGGEEAVALHEAGVPFRVLSGVTAAIGAAASARMPITMRGVNNALVLMTGHDKDGVTELDYNALARLDQPIVIYMGLTYLGEIAGRLMNGGMDGAMPVAIVQNGTRPDERILISDLKNAAADVRREGLKSPSLVYIGRVVPVGETLRQMAAEMA</sequence>
<dbReference type="RefSeq" id="WP_094077306.1">
    <property type="nucleotide sequence ID" value="NZ_NBYO01000002.1"/>
</dbReference>
<dbReference type="EMBL" id="NBYO01000002">
    <property type="protein sequence ID" value="OXT00480.1"/>
    <property type="molecule type" value="Genomic_DNA"/>
</dbReference>
<dbReference type="Gene3D" id="3.40.1010.10">
    <property type="entry name" value="Cobalt-precorrin-4 Transmethylase, Domain 1"/>
    <property type="match status" value="1"/>
</dbReference>
<evidence type="ECO:0000256" key="5">
    <source>
        <dbReference type="ARBA" id="ARBA00022691"/>
    </source>
</evidence>
<dbReference type="CDD" id="cd11642">
    <property type="entry name" value="SUMT"/>
    <property type="match status" value="1"/>
</dbReference>